<reference evidence="3 4" key="1">
    <citation type="submission" date="2022-09" db="EMBL/GenBank/DDBJ databases">
        <authorList>
            <person name="Palmer J.M."/>
        </authorList>
    </citation>
    <scope>NUCLEOTIDE SEQUENCE [LARGE SCALE GENOMIC DNA]</scope>
    <source>
        <strain evidence="3 4">DSM 7382</strain>
    </source>
</reference>
<dbReference type="AlphaFoldDB" id="A0AAW0GLG4"/>
<evidence type="ECO:0000313" key="4">
    <source>
        <dbReference type="Proteomes" id="UP001385951"/>
    </source>
</evidence>
<protein>
    <submittedName>
        <fullName evidence="3">Uncharacterized protein</fullName>
    </submittedName>
</protein>
<dbReference type="InterPro" id="IPR039461">
    <property type="entry name" value="Peptidase_M49"/>
</dbReference>
<accession>A0AAW0GLG4</accession>
<keyword evidence="4" id="KW-1185">Reference proteome</keyword>
<keyword evidence="2" id="KW-0378">Hydrolase</keyword>
<organism evidence="3 4">
    <name type="scientific">Cerrena zonata</name>
    <dbReference type="NCBI Taxonomy" id="2478898"/>
    <lineage>
        <taxon>Eukaryota</taxon>
        <taxon>Fungi</taxon>
        <taxon>Dikarya</taxon>
        <taxon>Basidiomycota</taxon>
        <taxon>Agaricomycotina</taxon>
        <taxon>Agaricomycetes</taxon>
        <taxon>Polyporales</taxon>
        <taxon>Cerrenaceae</taxon>
        <taxon>Cerrena</taxon>
    </lineage>
</organism>
<sequence>MEECRAETVALFLASEQKILDIFNYKTKQDIEEVQYITFLLMARAGLRALEFYDPATKKHGQAHMQARLGITQHLIRSGIARLEEIRGADGKLENLYVRVDREKVLKEGRAAAGKLLIELQVRKSTADGAGARQFYTELTTPLPWLGWRDPRHCLEEEIAAQDLRPTQHLHSG</sequence>
<dbReference type="Pfam" id="PF03571">
    <property type="entry name" value="Peptidase_M49"/>
    <property type="match status" value="1"/>
</dbReference>
<evidence type="ECO:0000256" key="2">
    <source>
        <dbReference type="ARBA" id="ARBA00022801"/>
    </source>
</evidence>
<proteinExistence type="predicted"/>
<dbReference type="PANTHER" id="PTHR23422">
    <property type="entry name" value="DIPEPTIDYL PEPTIDASE III-RELATED"/>
    <property type="match status" value="1"/>
</dbReference>
<dbReference type="GO" id="GO:0046872">
    <property type="term" value="F:metal ion binding"/>
    <property type="evidence" value="ECO:0007669"/>
    <property type="project" value="UniProtKB-KW"/>
</dbReference>
<dbReference type="GO" id="GO:0005737">
    <property type="term" value="C:cytoplasm"/>
    <property type="evidence" value="ECO:0007669"/>
    <property type="project" value="TreeGrafter"/>
</dbReference>
<keyword evidence="1" id="KW-0479">Metal-binding</keyword>
<comment type="caution">
    <text evidence="3">The sequence shown here is derived from an EMBL/GenBank/DDBJ whole genome shotgun (WGS) entry which is preliminary data.</text>
</comment>
<gene>
    <name evidence="3" type="ORF">QCA50_003120</name>
</gene>
<dbReference type="Proteomes" id="UP001385951">
    <property type="component" value="Unassembled WGS sequence"/>
</dbReference>
<dbReference type="PANTHER" id="PTHR23422:SF11">
    <property type="entry name" value="DIPEPTIDYL PEPTIDASE 3"/>
    <property type="match status" value="1"/>
</dbReference>
<dbReference type="EMBL" id="JASBNA010000003">
    <property type="protein sequence ID" value="KAK7693551.1"/>
    <property type="molecule type" value="Genomic_DNA"/>
</dbReference>
<evidence type="ECO:0000256" key="1">
    <source>
        <dbReference type="ARBA" id="ARBA00022723"/>
    </source>
</evidence>
<dbReference type="GO" id="GO:0008239">
    <property type="term" value="F:dipeptidyl-peptidase activity"/>
    <property type="evidence" value="ECO:0007669"/>
    <property type="project" value="TreeGrafter"/>
</dbReference>
<evidence type="ECO:0000313" key="3">
    <source>
        <dbReference type="EMBL" id="KAK7693551.1"/>
    </source>
</evidence>
<name>A0AAW0GLG4_9APHY</name>